<evidence type="ECO:0000313" key="2">
    <source>
        <dbReference type="EMBL" id="CAB4193508.1"/>
    </source>
</evidence>
<dbReference type="EMBL" id="LR797195">
    <property type="protein sequence ID" value="CAB4193508.1"/>
    <property type="molecule type" value="Genomic_DNA"/>
</dbReference>
<organism evidence="2">
    <name type="scientific">uncultured Caudovirales phage</name>
    <dbReference type="NCBI Taxonomy" id="2100421"/>
    <lineage>
        <taxon>Viruses</taxon>
        <taxon>Duplodnaviria</taxon>
        <taxon>Heunggongvirae</taxon>
        <taxon>Uroviricota</taxon>
        <taxon>Caudoviricetes</taxon>
        <taxon>Peduoviridae</taxon>
        <taxon>Maltschvirus</taxon>
        <taxon>Maltschvirus maltsch</taxon>
    </lineage>
</organism>
<accession>A0A6J5RIL0</accession>
<dbReference type="EMBL" id="LR796916">
    <property type="protein sequence ID" value="CAB4175188.1"/>
    <property type="molecule type" value="Genomic_DNA"/>
</dbReference>
<sequence length="119" mass="13880">METPLLDELASRVKYSTLRRWIISELGEEPIEFSTVNRDQSGIMDGYRKLKMYSDSYSTEGGLYYHVMKGNYDKNIRMVVHYIPDENGAATDTIVWMRPSDLEKIVDTQTLVNFLLKEF</sequence>
<gene>
    <name evidence="2" type="ORF">UFOVP1247_89</name>
    <name evidence="1" type="ORF">UFOVP970_129</name>
</gene>
<protein>
    <submittedName>
        <fullName evidence="2">Uncharacterized protein</fullName>
    </submittedName>
</protein>
<name>A0A6J5RIL0_9CAUD</name>
<reference evidence="2" key="1">
    <citation type="submission" date="2020-05" db="EMBL/GenBank/DDBJ databases">
        <authorList>
            <person name="Chiriac C."/>
            <person name="Salcher M."/>
            <person name="Ghai R."/>
            <person name="Kavagutti S V."/>
        </authorList>
    </citation>
    <scope>NUCLEOTIDE SEQUENCE</scope>
</reference>
<evidence type="ECO:0000313" key="1">
    <source>
        <dbReference type="EMBL" id="CAB4175188.1"/>
    </source>
</evidence>
<proteinExistence type="predicted"/>